<dbReference type="PANTHER" id="PTHR32234:SF0">
    <property type="entry name" value="THIOL:DISULFIDE INTERCHANGE PROTEIN DSBD"/>
    <property type="match status" value="1"/>
</dbReference>
<feature type="transmembrane region" description="Helical" evidence="18">
    <location>
        <begin position="405"/>
        <end position="422"/>
    </location>
</feature>
<evidence type="ECO:0000256" key="12">
    <source>
        <dbReference type="ARBA" id="ARBA00023027"/>
    </source>
</evidence>
<keyword evidence="8 18" id="KW-0201">Cytochrome c-type biogenesis</keyword>
<sequence length="599" mass="63711" precursor="true">MVIFFTTLFTPLAMPTASAGASLFVSAADEDEFLPPDQAFKLSLKAVDSQTLQASFSVAPGHYLYRERIKFEVAAPASISSVALPPGESKQDPTFGQTEVYHHDLIATVRLGNVSQWPLQVTATYQGCSEKGLCYAPITKVIEVAASGSAVSATSSGANNLAGTPAGSDSQIANLLRGGEFWLIVAGFFGFGLLLSFTPCVLPMIPILSGIIVGSQQPLKRLTGFKLSLAYVLGMALSYTLVGIAAGLSGQLLSNFLQNIWFIGASALIFVLLALAMFGFYELQLPQALQQRMLQTSNRLPGGRLLGVFAMGVLSALIVGPCVAAPLAGALLYISQTQDVWLGGAALFAMSLGMGVPLLLIGTSAGVLLPKAGAWMQAVRHFFGVLLLAVALWLIGPFLPMPLQLGLWAALLIVVAIYLRALESLPASGSPWQALWKGIGVLLLLLGAAMLVGALTGGRSPLQPLSGLSLAGKNSSQAAHASLPFQRIRTVQELQQRLADTQQPVMLDFYADWCVACKELELYTFSDSRVQQALQGVLLLQVDMTANNADDQALLKHYGLFGPPAILFFDRDGRALPALTTIGFETADRFLNIVQQLPR</sequence>
<keyword evidence="5 18" id="KW-0997">Cell inner membrane</keyword>
<feature type="transmembrane region" description="Helical" evidence="18">
    <location>
        <begin position="434"/>
        <end position="455"/>
    </location>
</feature>
<dbReference type="Proteomes" id="UP000275137">
    <property type="component" value="Unassembled WGS sequence"/>
</dbReference>
<dbReference type="EC" id="1.8.1.8" evidence="18"/>
<comment type="function">
    <text evidence="18">Required to facilitate the formation of correct disulfide bonds in some periplasmic proteins and for the assembly of the periplasmic c-type cytochromes. Acts by transferring electrons from cytoplasmic thioredoxin to the periplasm. This transfer involves a cascade of disulfide bond formation and reduction steps.</text>
</comment>
<evidence type="ECO:0000256" key="9">
    <source>
        <dbReference type="ARBA" id="ARBA00022982"/>
    </source>
</evidence>
<evidence type="ECO:0000259" key="19">
    <source>
        <dbReference type="PROSITE" id="PS51352"/>
    </source>
</evidence>
<name>A0A3N0V3Y1_9PROT</name>
<dbReference type="AlphaFoldDB" id="A0A3N0V3Y1"/>
<evidence type="ECO:0000256" key="18">
    <source>
        <dbReference type="HAMAP-Rule" id="MF_00399"/>
    </source>
</evidence>
<evidence type="ECO:0000256" key="10">
    <source>
        <dbReference type="ARBA" id="ARBA00022989"/>
    </source>
</evidence>
<dbReference type="InterPro" id="IPR022910">
    <property type="entry name" value="Thiol_diS_interchange_DbsD"/>
</dbReference>
<feature type="transmembrane region" description="Helical" evidence="18">
    <location>
        <begin position="181"/>
        <end position="208"/>
    </location>
</feature>
<keyword evidence="3 18" id="KW-0813">Transport</keyword>
<comment type="similarity">
    <text evidence="2 18">Belongs to the thioredoxin family. DsbD subfamily.</text>
</comment>
<evidence type="ECO:0000256" key="1">
    <source>
        <dbReference type="ARBA" id="ARBA00004429"/>
    </source>
</evidence>
<dbReference type="InterPro" id="IPR028250">
    <property type="entry name" value="DsbDN"/>
</dbReference>
<gene>
    <name evidence="18 20" type="primary">dsbD</name>
    <name evidence="20" type="ORF">ED236_03920</name>
</gene>
<comment type="catalytic activity">
    <reaction evidence="16 18">
        <text>[protein]-dithiol + NAD(+) = [protein]-disulfide + NADH + H(+)</text>
        <dbReference type="Rhea" id="RHEA:18749"/>
        <dbReference type="Rhea" id="RHEA-COMP:10593"/>
        <dbReference type="Rhea" id="RHEA-COMP:10594"/>
        <dbReference type="ChEBI" id="CHEBI:15378"/>
        <dbReference type="ChEBI" id="CHEBI:29950"/>
        <dbReference type="ChEBI" id="CHEBI:50058"/>
        <dbReference type="ChEBI" id="CHEBI:57540"/>
        <dbReference type="ChEBI" id="CHEBI:57945"/>
        <dbReference type="EC" id="1.8.1.8"/>
    </reaction>
</comment>
<evidence type="ECO:0000313" key="20">
    <source>
        <dbReference type="EMBL" id="ROH87294.1"/>
    </source>
</evidence>
<dbReference type="Pfam" id="PF13899">
    <property type="entry name" value="Thioredoxin_7"/>
    <property type="match status" value="1"/>
</dbReference>
<evidence type="ECO:0000256" key="4">
    <source>
        <dbReference type="ARBA" id="ARBA00022475"/>
    </source>
</evidence>
<dbReference type="Gene3D" id="3.40.30.10">
    <property type="entry name" value="Glutaredoxin"/>
    <property type="match status" value="1"/>
</dbReference>
<dbReference type="Pfam" id="PF11412">
    <property type="entry name" value="DsbD_N"/>
    <property type="match status" value="1"/>
</dbReference>
<protein>
    <recommendedName>
        <fullName evidence="18">Thiol:disulfide interchange protein DsbD</fullName>
        <ecNumber evidence="18">1.8.1.8</ecNumber>
    </recommendedName>
    <alternativeName>
        <fullName evidence="18">Protein-disulfide reductase</fullName>
        <shortName evidence="18">Disulfide reductase</shortName>
    </alternativeName>
</protein>
<feature type="transmembrane region" description="Helical" evidence="18">
    <location>
        <begin position="304"/>
        <end position="334"/>
    </location>
</feature>
<keyword evidence="9 18" id="KW-0249">Electron transport</keyword>
<dbReference type="NCBIfam" id="NF001419">
    <property type="entry name" value="PRK00293.1"/>
    <property type="match status" value="1"/>
</dbReference>
<feature type="transmembrane region" description="Helical" evidence="18">
    <location>
        <begin position="260"/>
        <end position="283"/>
    </location>
</feature>
<dbReference type="GO" id="GO:0017004">
    <property type="term" value="P:cytochrome complex assembly"/>
    <property type="evidence" value="ECO:0007669"/>
    <property type="project" value="UniProtKB-UniRule"/>
</dbReference>
<dbReference type="EMBL" id="RJVP01000002">
    <property type="protein sequence ID" value="ROH87294.1"/>
    <property type="molecule type" value="Genomic_DNA"/>
</dbReference>
<organism evidence="20 21">
    <name type="scientific">Pseudomethylobacillus aquaticus</name>
    <dbReference type="NCBI Taxonomy" id="2676064"/>
    <lineage>
        <taxon>Bacteria</taxon>
        <taxon>Pseudomonadati</taxon>
        <taxon>Pseudomonadota</taxon>
        <taxon>Betaproteobacteria</taxon>
        <taxon>Nitrosomonadales</taxon>
        <taxon>Methylophilaceae</taxon>
        <taxon>Pseudomethylobacillus</taxon>
    </lineage>
</organism>
<evidence type="ECO:0000256" key="5">
    <source>
        <dbReference type="ARBA" id="ARBA00022519"/>
    </source>
</evidence>
<evidence type="ECO:0000256" key="6">
    <source>
        <dbReference type="ARBA" id="ARBA00022692"/>
    </source>
</evidence>
<evidence type="ECO:0000256" key="11">
    <source>
        <dbReference type="ARBA" id="ARBA00023002"/>
    </source>
</evidence>
<dbReference type="RefSeq" id="WP_123237095.1">
    <property type="nucleotide sequence ID" value="NZ_RJVP01000002.1"/>
</dbReference>
<evidence type="ECO:0000256" key="13">
    <source>
        <dbReference type="ARBA" id="ARBA00023136"/>
    </source>
</evidence>
<comment type="catalytic activity">
    <reaction evidence="17 18">
        <text>[protein]-dithiol + NADP(+) = [protein]-disulfide + NADPH + H(+)</text>
        <dbReference type="Rhea" id="RHEA:18753"/>
        <dbReference type="Rhea" id="RHEA-COMP:10593"/>
        <dbReference type="Rhea" id="RHEA-COMP:10594"/>
        <dbReference type="ChEBI" id="CHEBI:15378"/>
        <dbReference type="ChEBI" id="CHEBI:29950"/>
        <dbReference type="ChEBI" id="CHEBI:50058"/>
        <dbReference type="ChEBI" id="CHEBI:57783"/>
        <dbReference type="ChEBI" id="CHEBI:58349"/>
        <dbReference type="EC" id="1.8.1.8"/>
    </reaction>
</comment>
<keyword evidence="14 18" id="KW-1015">Disulfide bond</keyword>
<feature type="transmembrane region" description="Helical" evidence="18">
    <location>
        <begin position="340"/>
        <end position="369"/>
    </location>
</feature>
<dbReference type="PROSITE" id="PS00194">
    <property type="entry name" value="THIOREDOXIN_1"/>
    <property type="match status" value="1"/>
</dbReference>
<evidence type="ECO:0000256" key="2">
    <source>
        <dbReference type="ARBA" id="ARBA00007241"/>
    </source>
</evidence>
<comment type="caution">
    <text evidence="20">The sequence shown here is derived from an EMBL/GenBank/DDBJ whole genome shotgun (WGS) entry which is preliminary data.</text>
</comment>
<accession>A0A3N0V3Y1</accession>
<keyword evidence="12 18" id="KW-0520">NAD</keyword>
<dbReference type="InterPro" id="IPR036249">
    <property type="entry name" value="Thioredoxin-like_sf"/>
</dbReference>
<dbReference type="HAMAP" id="MF_00399">
    <property type="entry name" value="DbsD"/>
    <property type="match status" value="1"/>
</dbReference>
<dbReference type="SUPFAM" id="SSF74863">
    <property type="entry name" value="Thiol:disulfide interchange protein DsbD, N-terminal domain (DsbD-alpha)"/>
    <property type="match status" value="1"/>
</dbReference>
<evidence type="ECO:0000256" key="16">
    <source>
        <dbReference type="ARBA" id="ARBA00047388"/>
    </source>
</evidence>
<evidence type="ECO:0000256" key="15">
    <source>
        <dbReference type="ARBA" id="ARBA00023284"/>
    </source>
</evidence>
<evidence type="ECO:0000256" key="17">
    <source>
        <dbReference type="ARBA" id="ARBA00047804"/>
    </source>
</evidence>
<evidence type="ECO:0000256" key="3">
    <source>
        <dbReference type="ARBA" id="ARBA00022448"/>
    </source>
</evidence>
<dbReference type="Pfam" id="PF02683">
    <property type="entry name" value="DsbD_TM"/>
    <property type="match status" value="1"/>
</dbReference>
<feature type="chain" id="PRO_5018344365" description="Thiol:disulfide interchange protein DsbD" evidence="18">
    <location>
        <begin position="28"/>
        <end position="599"/>
    </location>
</feature>
<dbReference type="GO" id="GO:0045454">
    <property type="term" value="P:cell redox homeostasis"/>
    <property type="evidence" value="ECO:0007669"/>
    <property type="project" value="TreeGrafter"/>
</dbReference>
<dbReference type="PANTHER" id="PTHR32234">
    <property type="entry name" value="THIOL:DISULFIDE INTERCHANGE PROTEIN DSBD"/>
    <property type="match status" value="1"/>
</dbReference>
<dbReference type="SUPFAM" id="SSF52833">
    <property type="entry name" value="Thioredoxin-like"/>
    <property type="match status" value="1"/>
</dbReference>
<dbReference type="GO" id="GO:0009055">
    <property type="term" value="F:electron transfer activity"/>
    <property type="evidence" value="ECO:0007669"/>
    <property type="project" value="UniProtKB-UniRule"/>
</dbReference>
<keyword evidence="4 18" id="KW-1003">Cell membrane</keyword>
<dbReference type="GO" id="GO:0005886">
    <property type="term" value="C:plasma membrane"/>
    <property type="evidence" value="ECO:0007669"/>
    <property type="project" value="UniProtKB-SubCell"/>
</dbReference>
<dbReference type="InterPro" id="IPR035671">
    <property type="entry name" value="DsbD_gamma"/>
</dbReference>
<dbReference type="InterPro" id="IPR036929">
    <property type="entry name" value="DsbDN_sf"/>
</dbReference>
<feature type="disulfide bond" description="Redox-active" evidence="18">
    <location>
        <begin position="514"/>
        <end position="517"/>
    </location>
</feature>
<keyword evidence="13 18" id="KW-0472">Membrane</keyword>
<comment type="subcellular location">
    <subcellularLocation>
        <location evidence="1 18">Cell inner membrane</location>
        <topology evidence="1 18">Multi-pass membrane protein</topology>
    </subcellularLocation>
</comment>
<feature type="transmembrane region" description="Helical" evidence="18">
    <location>
        <begin position="381"/>
        <end position="399"/>
    </location>
</feature>
<evidence type="ECO:0000256" key="14">
    <source>
        <dbReference type="ARBA" id="ARBA00023157"/>
    </source>
</evidence>
<dbReference type="Gene3D" id="2.60.40.1250">
    <property type="entry name" value="Thiol:disulfide interchange protein DsbD, N-terminal domain"/>
    <property type="match status" value="1"/>
</dbReference>
<dbReference type="CDD" id="cd02953">
    <property type="entry name" value="DsbDgamma"/>
    <property type="match status" value="1"/>
</dbReference>
<dbReference type="PROSITE" id="PS51352">
    <property type="entry name" value="THIOREDOXIN_2"/>
    <property type="match status" value="1"/>
</dbReference>
<keyword evidence="15 18" id="KW-0676">Redox-active center</keyword>
<reference evidence="20 21" key="1">
    <citation type="submission" date="2018-10" db="EMBL/GenBank/DDBJ databases">
        <authorList>
            <person name="Chen W.-M."/>
        </authorList>
    </citation>
    <scope>NUCLEOTIDE SEQUENCE [LARGE SCALE GENOMIC DNA]</scope>
    <source>
        <strain evidence="20 21">H-5</strain>
    </source>
</reference>
<dbReference type="InterPro" id="IPR017937">
    <property type="entry name" value="Thioredoxin_CS"/>
</dbReference>
<evidence type="ECO:0000313" key="21">
    <source>
        <dbReference type="Proteomes" id="UP000275137"/>
    </source>
</evidence>
<proteinExistence type="inferred from homology"/>
<feature type="transmembrane region" description="Helical" evidence="18">
    <location>
        <begin position="229"/>
        <end position="248"/>
    </location>
</feature>
<evidence type="ECO:0000256" key="8">
    <source>
        <dbReference type="ARBA" id="ARBA00022748"/>
    </source>
</evidence>
<feature type="domain" description="Thioredoxin" evidence="19">
    <location>
        <begin position="454"/>
        <end position="599"/>
    </location>
</feature>
<dbReference type="InterPro" id="IPR003834">
    <property type="entry name" value="Cyt_c_assmbl_TM_dom"/>
</dbReference>
<keyword evidence="10 18" id="KW-1133">Transmembrane helix</keyword>
<dbReference type="InterPro" id="IPR013766">
    <property type="entry name" value="Thioredoxin_domain"/>
</dbReference>
<evidence type="ECO:0000256" key="7">
    <source>
        <dbReference type="ARBA" id="ARBA00022729"/>
    </source>
</evidence>
<dbReference type="GO" id="GO:0047134">
    <property type="term" value="F:protein-disulfide reductase [NAD(P)H] activity"/>
    <property type="evidence" value="ECO:0007669"/>
    <property type="project" value="UniProtKB-UniRule"/>
</dbReference>
<feature type="signal peptide" evidence="18">
    <location>
        <begin position="1"/>
        <end position="27"/>
    </location>
</feature>
<keyword evidence="7 18" id="KW-0732">Signal</keyword>
<feature type="disulfide bond" description="Redox-active" evidence="18">
    <location>
        <begin position="200"/>
        <end position="322"/>
    </location>
</feature>
<feature type="disulfide bond" description="Redox-active" evidence="18">
    <location>
        <begin position="128"/>
        <end position="134"/>
    </location>
</feature>
<keyword evidence="11 18" id="KW-0560">Oxidoreductase</keyword>
<keyword evidence="6 18" id="KW-0812">Transmembrane</keyword>
<keyword evidence="21" id="KW-1185">Reference proteome</keyword>